<sequence>MSRRRRMVQSLIGAMLGLATGLFLLSSDGPCFREEEFLMKVVPEVEEEASSIVGLDPSAFPNNSQKSLIFVGVMTAEKYLPTRAVAVYETWGRTVPGKIAFFSSEVSKRPKDCPDLPLVSLKTVDDSYPPQKKSFLMLKYMWDNFGDRFEWFFRADDDVYVRTERLEYFLRSLDSRKPYFLGQAGKGNQEEFGLLSLEYDENFCMGGPGMIMSRETLSRIAPHIQTCLQNLFTTHEDVEVGRCVQRFAGIPCTWAYDMVNVFYHNYTEKTAFTGPLKSKSVHDAVTLHPIKQPQYMYRLHNYIQSLRVRDLLQQRVGLYRELVYMASLVNKSVDRVLQSRSASCDSCVIEAPLLGVELSLNQYQPKISEEVLTWDFISKSLYSDKNLNPRRRPEKALYVGIEDAVREVMDLINVNADQKGREIDFKELLYGYFRMNPIHGSDYIFDLLLTYKKFRGHKMTVPVRKHVYLHQAFTAIEIRETFEMEDILNIVPYTEVEMDVITEELTATGLRQPLEAGFLRLGQTAQGTALQPPTSVDKKGVYDITDKLINFILPLSGRHTTFLRFIENFESICLKSKEKVTLTVVLFPNDRENSFNETISIINRLQEKYVYTRITVLPVNETFARALALEYGAAHVTEPDDLLFFIDVDMIFNAEALLRIRLNTVRGKRVYFPIVFSQYDPRIVYNTLESPEHFRISQDTGYWRQFGFGITSLYKTDLRRVGGFDTSIKGWGKEDVDLFDKFVAIAENVTIFRAADPGLVHVFHMVECDPNLTETQLEMCKNTRASTYGSQAHLAQIFCRDRERYLAFLKSKKKSGKR</sequence>
<evidence type="ECO:0000256" key="7">
    <source>
        <dbReference type="ARBA" id="ARBA00023034"/>
    </source>
</evidence>
<evidence type="ECO:0000256" key="2">
    <source>
        <dbReference type="ARBA" id="ARBA00009239"/>
    </source>
</evidence>
<proteinExistence type="inferred from homology"/>
<dbReference type="GO" id="GO:0032580">
    <property type="term" value="C:Golgi cisterna membrane"/>
    <property type="evidence" value="ECO:0007669"/>
    <property type="project" value="UniProtKB-SubCell"/>
</dbReference>
<dbReference type="FunFam" id="3.90.550.50:FF:000004">
    <property type="entry name" value="Hexosyltransferase"/>
    <property type="match status" value="1"/>
</dbReference>
<reference evidence="12" key="1">
    <citation type="submission" date="2015-11" db="EMBL/GenBank/DDBJ databases">
        <title>De novo transcriptome assembly of four potential Pierce s Disease insect vectors from Arizona vineyards.</title>
        <authorList>
            <person name="Tassone E.E."/>
        </authorList>
    </citation>
    <scope>NUCLEOTIDE SEQUENCE</scope>
</reference>
<keyword evidence="4" id="KW-0812">Transmembrane</keyword>
<protein>
    <recommendedName>
        <fullName evidence="10">Hexosyltransferase</fullName>
        <ecNumber evidence="10">2.4.1.-</ecNumber>
    </recommendedName>
</protein>
<dbReference type="InterPro" id="IPR008428">
    <property type="entry name" value="Chond_GalNAc"/>
</dbReference>
<gene>
    <name evidence="12" type="ORF">g.43856</name>
</gene>
<accession>A0A1B6K3F6</accession>
<dbReference type="PANTHER" id="PTHR12369:SF11">
    <property type="entry name" value="HEXOSYLTRANSFERASE"/>
    <property type="match status" value="1"/>
</dbReference>
<dbReference type="InterPro" id="IPR051227">
    <property type="entry name" value="CS_glycosyltransferase"/>
</dbReference>
<evidence type="ECO:0000256" key="4">
    <source>
        <dbReference type="ARBA" id="ARBA00022692"/>
    </source>
</evidence>
<evidence type="ECO:0000256" key="8">
    <source>
        <dbReference type="ARBA" id="ARBA00023136"/>
    </source>
</evidence>
<keyword evidence="11" id="KW-0732">Signal</keyword>
<feature type="signal peptide" evidence="11">
    <location>
        <begin position="1"/>
        <end position="21"/>
    </location>
</feature>
<dbReference type="EMBL" id="GECU01001731">
    <property type="protein sequence ID" value="JAT05976.1"/>
    <property type="molecule type" value="Transcribed_RNA"/>
</dbReference>
<keyword evidence="6" id="KW-1133">Transmembrane helix</keyword>
<dbReference type="GO" id="GO:0047238">
    <property type="term" value="F:glucuronosyl-N-acetylgalactosaminyl-proteoglycan 4-beta-N-acetylgalactosaminyltransferase activity"/>
    <property type="evidence" value="ECO:0007669"/>
    <property type="project" value="TreeGrafter"/>
</dbReference>
<organism evidence="12">
    <name type="scientific">Homalodisca liturata</name>
    <dbReference type="NCBI Taxonomy" id="320908"/>
    <lineage>
        <taxon>Eukaryota</taxon>
        <taxon>Metazoa</taxon>
        <taxon>Ecdysozoa</taxon>
        <taxon>Arthropoda</taxon>
        <taxon>Hexapoda</taxon>
        <taxon>Insecta</taxon>
        <taxon>Pterygota</taxon>
        <taxon>Neoptera</taxon>
        <taxon>Paraneoptera</taxon>
        <taxon>Hemiptera</taxon>
        <taxon>Auchenorrhyncha</taxon>
        <taxon>Membracoidea</taxon>
        <taxon>Cicadellidae</taxon>
        <taxon>Cicadellinae</taxon>
        <taxon>Proconiini</taxon>
        <taxon>Homalodisca</taxon>
    </lineage>
</organism>
<evidence type="ECO:0000256" key="10">
    <source>
        <dbReference type="RuleBase" id="RU364016"/>
    </source>
</evidence>
<feature type="chain" id="PRO_5008586261" description="Hexosyltransferase" evidence="11">
    <location>
        <begin position="22"/>
        <end position="818"/>
    </location>
</feature>
<evidence type="ECO:0000256" key="5">
    <source>
        <dbReference type="ARBA" id="ARBA00022968"/>
    </source>
</evidence>
<evidence type="ECO:0000256" key="11">
    <source>
        <dbReference type="SAM" id="SignalP"/>
    </source>
</evidence>
<dbReference type="PANTHER" id="PTHR12369">
    <property type="entry name" value="CHONDROITIN SYNTHASE"/>
    <property type="match status" value="1"/>
</dbReference>
<evidence type="ECO:0000256" key="6">
    <source>
        <dbReference type="ARBA" id="ARBA00022989"/>
    </source>
</evidence>
<comment type="subcellular location">
    <subcellularLocation>
        <location evidence="1 10">Golgi apparatus</location>
        <location evidence="1 10">Golgi stack membrane</location>
        <topology evidence="1 10">Single-pass type II membrane protein</topology>
    </subcellularLocation>
</comment>
<dbReference type="Gene3D" id="3.90.550.10">
    <property type="entry name" value="Spore Coat Polysaccharide Biosynthesis Protein SpsA, Chain A"/>
    <property type="match status" value="1"/>
</dbReference>
<dbReference type="SUPFAM" id="SSF53448">
    <property type="entry name" value="Nucleotide-diphospho-sugar transferases"/>
    <property type="match status" value="1"/>
</dbReference>
<dbReference type="EC" id="2.4.1.-" evidence="10"/>
<name>A0A1B6K3F6_9HEMI</name>
<dbReference type="Gene3D" id="3.90.550.50">
    <property type="match status" value="1"/>
</dbReference>
<keyword evidence="5 10" id="KW-0735">Signal-anchor</keyword>
<comment type="similarity">
    <text evidence="2 10">Belongs to the chondroitin N-acetylgalactosaminyltransferase family.</text>
</comment>
<evidence type="ECO:0000313" key="12">
    <source>
        <dbReference type="EMBL" id="JAT05976.1"/>
    </source>
</evidence>
<evidence type="ECO:0000256" key="1">
    <source>
        <dbReference type="ARBA" id="ARBA00004447"/>
    </source>
</evidence>
<dbReference type="AlphaFoldDB" id="A0A1B6K3F6"/>
<dbReference type="Pfam" id="PF05679">
    <property type="entry name" value="CHGN"/>
    <property type="match status" value="1"/>
</dbReference>
<keyword evidence="9" id="KW-0325">Glycoprotein</keyword>
<keyword evidence="8" id="KW-0472">Membrane</keyword>
<keyword evidence="7 10" id="KW-0333">Golgi apparatus</keyword>
<evidence type="ECO:0000256" key="3">
    <source>
        <dbReference type="ARBA" id="ARBA00022679"/>
    </source>
</evidence>
<dbReference type="InterPro" id="IPR029044">
    <property type="entry name" value="Nucleotide-diphossugar_trans"/>
</dbReference>
<keyword evidence="3 10" id="KW-0808">Transferase</keyword>
<evidence type="ECO:0000256" key="9">
    <source>
        <dbReference type="ARBA" id="ARBA00023180"/>
    </source>
</evidence>